<keyword evidence="1" id="KW-0175">Coiled coil</keyword>
<gene>
    <name evidence="2" type="ORF">FHP05_09880</name>
</gene>
<dbReference type="AlphaFoldDB" id="A0A5C8NSQ2"/>
<dbReference type="EMBL" id="VDUW01000006">
    <property type="protein sequence ID" value="TXL63991.1"/>
    <property type="molecule type" value="Genomic_DNA"/>
</dbReference>
<dbReference type="InterPro" id="IPR024623">
    <property type="entry name" value="YtxH"/>
</dbReference>
<evidence type="ECO:0000313" key="3">
    <source>
        <dbReference type="Proteomes" id="UP000321574"/>
    </source>
</evidence>
<sequence length="123" mass="13860">MSRGKAVLFGFFVGGVVSASATLLSTPASGKNLRMQIRNQTMEWKELLEGLKRDGLRIKNQLAKTSKESTVLIKDLTKDMKNSVVAWKESVEPHQKNIKDYLEQIELSLKELEDKVKNNNVKA</sequence>
<organism evidence="2 3">
    <name type="scientific">Cerasibacillus terrae</name>
    <dbReference type="NCBI Taxonomy" id="2498845"/>
    <lineage>
        <taxon>Bacteria</taxon>
        <taxon>Bacillati</taxon>
        <taxon>Bacillota</taxon>
        <taxon>Bacilli</taxon>
        <taxon>Bacillales</taxon>
        <taxon>Bacillaceae</taxon>
        <taxon>Cerasibacillus</taxon>
    </lineage>
</organism>
<dbReference type="InterPro" id="IPR052928">
    <property type="entry name" value="Desiccation-related_membrane"/>
</dbReference>
<comment type="caution">
    <text evidence="2">The sequence shown here is derived from an EMBL/GenBank/DDBJ whole genome shotgun (WGS) entry which is preliminary data.</text>
</comment>
<protein>
    <submittedName>
        <fullName evidence="2">YtxH domain-containing protein</fullName>
    </submittedName>
</protein>
<accession>A0A5C8NSQ2</accession>
<proteinExistence type="predicted"/>
<keyword evidence="3" id="KW-1185">Reference proteome</keyword>
<dbReference type="OrthoDB" id="2692215at2"/>
<dbReference type="Proteomes" id="UP000321574">
    <property type="component" value="Unassembled WGS sequence"/>
</dbReference>
<dbReference type="Pfam" id="PF12732">
    <property type="entry name" value="YtxH"/>
    <property type="match status" value="1"/>
</dbReference>
<feature type="coiled-coil region" evidence="1">
    <location>
        <begin position="95"/>
        <end position="122"/>
    </location>
</feature>
<reference evidence="2 3" key="1">
    <citation type="submission" date="2019-06" db="EMBL/GenBank/DDBJ databases">
        <title>Cerasibacillus sp. nov., isolated from maize field.</title>
        <authorList>
            <person name="Lin S.-Y."/>
            <person name="Tsai C.-F."/>
            <person name="Young C.-C."/>
        </authorList>
    </citation>
    <scope>NUCLEOTIDE SEQUENCE [LARGE SCALE GENOMIC DNA]</scope>
    <source>
        <strain evidence="2 3">CC-CFT480</strain>
    </source>
</reference>
<evidence type="ECO:0000256" key="1">
    <source>
        <dbReference type="SAM" id="Coils"/>
    </source>
</evidence>
<dbReference type="PANTHER" id="PTHR35792">
    <property type="entry name" value="GENERAL STRESS PROTEIN"/>
    <property type="match status" value="1"/>
</dbReference>
<name>A0A5C8NSQ2_9BACI</name>
<evidence type="ECO:0000313" key="2">
    <source>
        <dbReference type="EMBL" id="TXL63991.1"/>
    </source>
</evidence>
<dbReference type="RefSeq" id="WP_147667615.1">
    <property type="nucleotide sequence ID" value="NZ_VDUW01000006.1"/>
</dbReference>
<dbReference type="PANTHER" id="PTHR35792:SF3">
    <property type="entry name" value="IG HYPOTHETICAL 17707"/>
    <property type="match status" value="1"/>
</dbReference>